<keyword evidence="5" id="KW-1185">Reference proteome</keyword>
<feature type="compositionally biased region" description="Basic and acidic residues" evidence="1">
    <location>
        <begin position="109"/>
        <end position="119"/>
    </location>
</feature>
<feature type="compositionally biased region" description="Polar residues" evidence="1">
    <location>
        <begin position="208"/>
        <end position="220"/>
    </location>
</feature>
<reference evidence="4" key="4">
    <citation type="journal article" date="2015" name="G3 (Bethesda)">
        <title>Genome sequences of three phytopathogenic species of the Magnaporthaceae family of fungi.</title>
        <authorList>
            <person name="Okagaki L.H."/>
            <person name="Nunes C.C."/>
            <person name="Sailsbery J."/>
            <person name="Clay B."/>
            <person name="Brown D."/>
            <person name="John T."/>
            <person name="Oh Y."/>
            <person name="Young N."/>
            <person name="Fitzgerald M."/>
            <person name="Haas B.J."/>
            <person name="Zeng Q."/>
            <person name="Young S."/>
            <person name="Adiconis X."/>
            <person name="Fan L."/>
            <person name="Levin J.Z."/>
            <person name="Mitchell T.K."/>
            <person name="Okubara P.A."/>
            <person name="Farman M.L."/>
            <person name="Kohn L.M."/>
            <person name="Birren B."/>
            <person name="Ma L.-J."/>
            <person name="Dean R.A."/>
        </authorList>
    </citation>
    <scope>NUCLEOTIDE SEQUENCE</scope>
    <source>
        <strain evidence="4">ATCC 64411 / 73-15</strain>
    </source>
</reference>
<evidence type="ECO:0000313" key="4">
    <source>
        <dbReference type="EnsemblFungi" id="MAPG_06140T0"/>
    </source>
</evidence>
<gene>
    <name evidence="3" type="ORF">MAPG_06140</name>
</gene>
<feature type="compositionally biased region" description="Basic and acidic residues" evidence="1">
    <location>
        <begin position="165"/>
        <end position="177"/>
    </location>
</feature>
<evidence type="ECO:0000256" key="1">
    <source>
        <dbReference type="SAM" id="MobiDB-lite"/>
    </source>
</evidence>
<dbReference type="EnsemblFungi" id="MAPG_06140T0">
    <property type="protein sequence ID" value="MAPG_06140T0"/>
    <property type="gene ID" value="MAPG_06140"/>
</dbReference>
<proteinExistence type="predicted"/>
<feature type="region of interest" description="Disordered" evidence="1">
    <location>
        <begin position="31"/>
        <end position="220"/>
    </location>
</feature>
<feature type="chain" id="PRO_5009385603" evidence="2">
    <location>
        <begin position="23"/>
        <end position="220"/>
    </location>
</feature>
<evidence type="ECO:0000313" key="3">
    <source>
        <dbReference type="EMBL" id="KLU87136.1"/>
    </source>
</evidence>
<organism evidence="4 5">
    <name type="scientific">Magnaporthiopsis poae (strain ATCC 64411 / 73-15)</name>
    <name type="common">Kentucky bluegrass fungus</name>
    <name type="synonym">Magnaporthe poae</name>
    <dbReference type="NCBI Taxonomy" id="644358"/>
    <lineage>
        <taxon>Eukaryota</taxon>
        <taxon>Fungi</taxon>
        <taxon>Dikarya</taxon>
        <taxon>Ascomycota</taxon>
        <taxon>Pezizomycotina</taxon>
        <taxon>Sordariomycetes</taxon>
        <taxon>Sordariomycetidae</taxon>
        <taxon>Magnaporthales</taxon>
        <taxon>Magnaporthaceae</taxon>
        <taxon>Magnaporthiopsis</taxon>
    </lineage>
</organism>
<dbReference type="EMBL" id="GL876970">
    <property type="protein sequence ID" value="KLU87136.1"/>
    <property type="molecule type" value="Genomic_DNA"/>
</dbReference>
<evidence type="ECO:0000256" key="2">
    <source>
        <dbReference type="SAM" id="SignalP"/>
    </source>
</evidence>
<name>A0A0C4E186_MAGP6</name>
<accession>A0A0C4E186</accession>
<reference evidence="3" key="1">
    <citation type="submission" date="2010-05" db="EMBL/GenBank/DDBJ databases">
        <title>The Genome Sequence of Magnaporthe poae strain ATCC 64411.</title>
        <authorList>
            <consortium name="The Broad Institute Genome Sequencing Platform"/>
            <consortium name="Broad Institute Genome Sequencing Center for Infectious Disease"/>
            <person name="Ma L.-J."/>
            <person name="Dead R."/>
            <person name="Young S."/>
            <person name="Zeng Q."/>
            <person name="Koehrsen M."/>
            <person name="Alvarado L."/>
            <person name="Berlin A."/>
            <person name="Chapman S.B."/>
            <person name="Chen Z."/>
            <person name="Freedman E."/>
            <person name="Gellesch M."/>
            <person name="Goldberg J."/>
            <person name="Griggs A."/>
            <person name="Gujja S."/>
            <person name="Heilman E.R."/>
            <person name="Heiman D."/>
            <person name="Hepburn T."/>
            <person name="Howarth C."/>
            <person name="Jen D."/>
            <person name="Larson L."/>
            <person name="Mehta T."/>
            <person name="Neiman D."/>
            <person name="Pearson M."/>
            <person name="Roberts A."/>
            <person name="Saif S."/>
            <person name="Shea T."/>
            <person name="Shenoy N."/>
            <person name="Sisk P."/>
            <person name="Stolte C."/>
            <person name="Sykes S."/>
            <person name="Walk T."/>
            <person name="White J."/>
            <person name="Yandava C."/>
            <person name="Haas B."/>
            <person name="Nusbaum C."/>
            <person name="Birren B."/>
        </authorList>
    </citation>
    <scope>NUCLEOTIDE SEQUENCE</scope>
    <source>
        <strain evidence="3">ATCC 64411</strain>
    </source>
</reference>
<feature type="signal peptide" evidence="2">
    <location>
        <begin position="1"/>
        <end position="22"/>
    </location>
</feature>
<reference evidence="5" key="2">
    <citation type="submission" date="2010-05" db="EMBL/GenBank/DDBJ databases">
        <title>The genome sequence of Magnaporthe poae strain ATCC 64411.</title>
        <authorList>
            <person name="Ma L.-J."/>
            <person name="Dead R."/>
            <person name="Young S."/>
            <person name="Zeng Q."/>
            <person name="Koehrsen M."/>
            <person name="Alvarado L."/>
            <person name="Berlin A."/>
            <person name="Chapman S.B."/>
            <person name="Chen Z."/>
            <person name="Freedman E."/>
            <person name="Gellesch M."/>
            <person name="Goldberg J."/>
            <person name="Griggs A."/>
            <person name="Gujja S."/>
            <person name="Heilman E.R."/>
            <person name="Heiman D."/>
            <person name="Hepburn T."/>
            <person name="Howarth C."/>
            <person name="Jen D."/>
            <person name="Larson L."/>
            <person name="Mehta T."/>
            <person name="Neiman D."/>
            <person name="Pearson M."/>
            <person name="Roberts A."/>
            <person name="Saif S."/>
            <person name="Shea T."/>
            <person name="Shenoy N."/>
            <person name="Sisk P."/>
            <person name="Stolte C."/>
            <person name="Sykes S."/>
            <person name="Walk T."/>
            <person name="White J."/>
            <person name="Yandava C."/>
            <person name="Haas B."/>
            <person name="Nusbaum C."/>
            <person name="Birren B."/>
        </authorList>
    </citation>
    <scope>NUCLEOTIDE SEQUENCE [LARGE SCALE GENOMIC DNA]</scope>
    <source>
        <strain evidence="5">ATCC 64411 / 73-15</strain>
    </source>
</reference>
<dbReference type="OrthoDB" id="693854at2759"/>
<evidence type="ECO:0000313" key="5">
    <source>
        <dbReference type="Proteomes" id="UP000011715"/>
    </source>
</evidence>
<dbReference type="VEuPathDB" id="FungiDB:MAPG_06140"/>
<dbReference type="AlphaFoldDB" id="A0A0C4E186"/>
<protein>
    <submittedName>
        <fullName evidence="3 4">Uncharacterized protein</fullName>
    </submittedName>
</protein>
<reference evidence="4" key="5">
    <citation type="submission" date="2015-06" db="UniProtKB">
        <authorList>
            <consortium name="EnsemblFungi"/>
        </authorList>
    </citation>
    <scope>IDENTIFICATION</scope>
    <source>
        <strain evidence="4">ATCC 64411</strain>
    </source>
</reference>
<keyword evidence="2" id="KW-0732">Signal</keyword>
<dbReference type="Proteomes" id="UP000011715">
    <property type="component" value="Unassembled WGS sequence"/>
</dbReference>
<dbReference type="EMBL" id="ADBL01001473">
    <property type="status" value="NOT_ANNOTATED_CDS"/>
    <property type="molecule type" value="Genomic_DNA"/>
</dbReference>
<sequence>MYFSKVSNLLLLVAAGAAPAMALPLDAGRGNEGSADLVERQRGGPIYPPPITGGLVERRGGAKPSCGTNNKNIGCRDVAQNDASGGLVERGAKPSPGTFDPNNPHHRRDATDGPVERRGGAKPSPGTFDPNNPHHRRNTDELAKRAGPGASCGTNSPNNKKCPPARRDTGELVERGAKPSPGTFDPNNPHHRRNTDELAKRAGPGASCGTNSPNNKKCPP</sequence>
<reference evidence="3" key="3">
    <citation type="submission" date="2011-03" db="EMBL/GenBank/DDBJ databases">
        <title>Annotation of Magnaporthe poae ATCC 64411.</title>
        <authorList>
            <person name="Ma L.-J."/>
            <person name="Dead R."/>
            <person name="Young S.K."/>
            <person name="Zeng Q."/>
            <person name="Gargeya S."/>
            <person name="Fitzgerald M."/>
            <person name="Haas B."/>
            <person name="Abouelleil A."/>
            <person name="Alvarado L."/>
            <person name="Arachchi H.M."/>
            <person name="Berlin A."/>
            <person name="Brown A."/>
            <person name="Chapman S.B."/>
            <person name="Chen Z."/>
            <person name="Dunbar C."/>
            <person name="Freedman E."/>
            <person name="Gearin G."/>
            <person name="Gellesch M."/>
            <person name="Goldberg J."/>
            <person name="Griggs A."/>
            <person name="Gujja S."/>
            <person name="Heiman D."/>
            <person name="Howarth C."/>
            <person name="Larson L."/>
            <person name="Lui A."/>
            <person name="MacDonald P.J.P."/>
            <person name="Mehta T."/>
            <person name="Montmayeur A."/>
            <person name="Murphy C."/>
            <person name="Neiman D."/>
            <person name="Pearson M."/>
            <person name="Priest M."/>
            <person name="Roberts A."/>
            <person name="Saif S."/>
            <person name="Shea T."/>
            <person name="Shenoy N."/>
            <person name="Sisk P."/>
            <person name="Stolte C."/>
            <person name="Sykes S."/>
            <person name="Yandava C."/>
            <person name="Wortman J."/>
            <person name="Nusbaum C."/>
            <person name="Birren B."/>
        </authorList>
    </citation>
    <scope>NUCLEOTIDE SEQUENCE</scope>
    <source>
        <strain evidence="3">ATCC 64411</strain>
    </source>
</reference>